<dbReference type="GO" id="GO:0004316">
    <property type="term" value="F:3-oxoacyl-[acyl-carrier-protein] reductase (NADPH) activity"/>
    <property type="evidence" value="ECO:0007669"/>
    <property type="project" value="UniProtKB-UniRule"/>
</dbReference>
<dbReference type="EC" id="1.1.1.100" evidence="14"/>
<feature type="binding site" evidence="13">
    <location>
        <begin position="11"/>
        <end position="14"/>
    </location>
    <ligand>
        <name>NADP(+)</name>
        <dbReference type="ChEBI" id="CHEBI:58349"/>
    </ligand>
</feature>
<dbReference type="InterPro" id="IPR011284">
    <property type="entry name" value="3oxo_ACP_reduc"/>
</dbReference>
<protein>
    <recommendedName>
        <fullName evidence="14">3-oxoacyl-[acyl-carrier-protein] reductase</fullName>
        <ecNumber evidence="14">1.1.1.100</ecNumber>
    </recommendedName>
</protein>
<dbReference type="Gene3D" id="3.40.50.720">
    <property type="entry name" value="NAD(P)-binding Rossmann-like Domain"/>
    <property type="match status" value="1"/>
</dbReference>
<sequence>MLNGKIAVITGAGRGIGRAIALQFASYGAKVVVNYRNSIAQVEELLRAIKEAGGDAIAVQADVSQEGEAKGLIDAAVKQYGRVDILVNNAGVTRDNLLMRMTEDEFDNVMDINLKGTFFCLKYAASVMLKQRSGKIINISSVVGLTGNIGQTNYAASKAGIIGMTKSAARELASRGITVNAVAPGFIQTDMTDALSDKIKEASIANIPLKRYGTVGEVAGAVSFLASEAANYITGQVLQVDGGMVM</sequence>
<evidence type="ECO:0000313" key="16">
    <source>
        <dbReference type="EMBL" id="MBH1940068.1"/>
    </source>
</evidence>
<accession>A0A8J7KZE9</accession>
<dbReference type="NCBIfam" id="NF004198">
    <property type="entry name" value="PRK05653.1-3"/>
    <property type="match status" value="1"/>
</dbReference>
<dbReference type="InterPro" id="IPR036291">
    <property type="entry name" value="NAD(P)-bd_dom_sf"/>
</dbReference>
<feature type="binding site" evidence="13">
    <location>
        <position position="187"/>
    </location>
    <ligand>
        <name>NADP(+)</name>
        <dbReference type="ChEBI" id="CHEBI:58349"/>
    </ligand>
</feature>
<proteinExistence type="inferred from homology"/>
<dbReference type="PANTHER" id="PTHR42879:SF2">
    <property type="entry name" value="3-OXOACYL-[ACYL-CARRIER-PROTEIN] REDUCTASE FABG"/>
    <property type="match status" value="1"/>
</dbReference>
<keyword evidence="17" id="KW-1185">Reference proteome</keyword>
<dbReference type="Pfam" id="PF13561">
    <property type="entry name" value="adh_short_C2"/>
    <property type="match status" value="1"/>
</dbReference>
<keyword evidence="7 14" id="KW-0560">Oxidoreductase</keyword>
<dbReference type="PRINTS" id="PR00081">
    <property type="entry name" value="GDHRDH"/>
</dbReference>
<evidence type="ECO:0000256" key="6">
    <source>
        <dbReference type="ARBA" id="ARBA00022857"/>
    </source>
</evidence>
<keyword evidence="6 13" id="KW-0521">NADP</keyword>
<dbReference type="GO" id="GO:0008202">
    <property type="term" value="P:steroid metabolic process"/>
    <property type="evidence" value="ECO:0007669"/>
    <property type="project" value="UniProtKB-KW"/>
</dbReference>
<dbReference type="Proteomes" id="UP000623269">
    <property type="component" value="Unassembled WGS sequence"/>
</dbReference>
<dbReference type="InterPro" id="IPR020904">
    <property type="entry name" value="Sc_DH/Rdtase_CS"/>
</dbReference>
<evidence type="ECO:0000256" key="11">
    <source>
        <dbReference type="ARBA" id="ARBA00048508"/>
    </source>
</evidence>
<evidence type="ECO:0000256" key="10">
    <source>
        <dbReference type="ARBA" id="ARBA00023221"/>
    </source>
</evidence>
<evidence type="ECO:0000313" key="17">
    <source>
        <dbReference type="Proteomes" id="UP000623269"/>
    </source>
</evidence>
<dbReference type="GO" id="GO:0051287">
    <property type="term" value="F:NAD binding"/>
    <property type="evidence" value="ECO:0007669"/>
    <property type="project" value="UniProtKB-UniRule"/>
</dbReference>
<comment type="similarity">
    <text evidence="3 14">Belongs to the short-chain dehydrogenases/reductases (SDR) family.</text>
</comment>
<keyword evidence="8 14" id="KW-0443">Lipid metabolism</keyword>
<dbReference type="AlphaFoldDB" id="A0A8J7KZE9"/>
<keyword evidence="9 14" id="KW-0275">Fatty acid biosynthesis</keyword>
<dbReference type="InterPro" id="IPR002347">
    <property type="entry name" value="SDR_fam"/>
</dbReference>
<feature type="domain" description="Ketoreductase" evidence="15">
    <location>
        <begin position="5"/>
        <end position="190"/>
    </location>
</feature>
<dbReference type="SUPFAM" id="SSF51735">
    <property type="entry name" value="NAD(P)-binding Rossmann-fold domains"/>
    <property type="match status" value="1"/>
</dbReference>
<dbReference type="EMBL" id="JAEAGR010000003">
    <property type="protein sequence ID" value="MBH1940068.1"/>
    <property type="molecule type" value="Genomic_DNA"/>
</dbReference>
<evidence type="ECO:0000256" key="9">
    <source>
        <dbReference type="ARBA" id="ARBA00023160"/>
    </source>
</evidence>
<keyword evidence="10" id="KW-0753">Steroid metabolism</keyword>
<dbReference type="PRINTS" id="PR00080">
    <property type="entry name" value="SDRFAMILY"/>
</dbReference>
<evidence type="ECO:0000256" key="12">
    <source>
        <dbReference type="PIRSR" id="PIRSR611284-1"/>
    </source>
</evidence>
<dbReference type="NCBIfam" id="TIGR01830">
    <property type="entry name" value="3oxo_ACP_reduc"/>
    <property type="match status" value="1"/>
</dbReference>
<evidence type="ECO:0000256" key="3">
    <source>
        <dbReference type="ARBA" id="ARBA00006484"/>
    </source>
</evidence>
<dbReference type="InterPro" id="IPR050259">
    <property type="entry name" value="SDR"/>
</dbReference>
<evidence type="ECO:0000256" key="14">
    <source>
        <dbReference type="RuleBase" id="RU366074"/>
    </source>
</evidence>
<comment type="caution">
    <text evidence="16">The sequence shown here is derived from an EMBL/GenBank/DDBJ whole genome shotgun (WGS) entry which is preliminary data.</text>
</comment>
<dbReference type="PANTHER" id="PTHR42879">
    <property type="entry name" value="3-OXOACYL-(ACYL-CARRIER-PROTEIN) REDUCTASE"/>
    <property type="match status" value="1"/>
</dbReference>
<dbReference type="PROSITE" id="PS00061">
    <property type="entry name" value="ADH_SHORT"/>
    <property type="match status" value="1"/>
</dbReference>
<dbReference type="InterPro" id="IPR057326">
    <property type="entry name" value="KR_dom"/>
</dbReference>
<comment type="subunit">
    <text evidence="14">Homotetramer.</text>
</comment>
<evidence type="ECO:0000256" key="8">
    <source>
        <dbReference type="ARBA" id="ARBA00023098"/>
    </source>
</evidence>
<gene>
    <name evidence="16" type="primary">fabG</name>
    <name evidence="16" type="ORF">I5677_04055</name>
</gene>
<dbReference type="FunFam" id="3.40.50.720:FF:000037">
    <property type="entry name" value="3-oxoacyl-[acyl-carrier-protein] reductase FabG"/>
    <property type="match status" value="1"/>
</dbReference>
<comment type="pathway">
    <text evidence="2 14">Lipid metabolism; fatty acid biosynthesis.</text>
</comment>
<evidence type="ECO:0000259" key="15">
    <source>
        <dbReference type="SMART" id="SM00822"/>
    </source>
</evidence>
<dbReference type="UniPathway" id="UPA00094"/>
<feature type="active site" description="Proton acceptor" evidence="12">
    <location>
        <position position="154"/>
    </location>
</feature>
<organism evidence="16 17">
    <name type="scientific">Mobilitalea sibirica</name>
    <dbReference type="NCBI Taxonomy" id="1462919"/>
    <lineage>
        <taxon>Bacteria</taxon>
        <taxon>Bacillati</taxon>
        <taxon>Bacillota</taxon>
        <taxon>Clostridia</taxon>
        <taxon>Lachnospirales</taxon>
        <taxon>Lachnospiraceae</taxon>
        <taxon>Mobilitalea</taxon>
    </lineage>
</organism>
<evidence type="ECO:0000256" key="13">
    <source>
        <dbReference type="PIRSR" id="PIRSR611284-2"/>
    </source>
</evidence>
<dbReference type="GO" id="GO:0006633">
    <property type="term" value="P:fatty acid biosynthetic process"/>
    <property type="evidence" value="ECO:0007669"/>
    <property type="project" value="UniProtKB-UniPathway"/>
</dbReference>
<evidence type="ECO:0000256" key="5">
    <source>
        <dbReference type="ARBA" id="ARBA00022832"/>
    </source>
</evidence>
<keyword evidence="4 14" id="KW-0444">Lipid biosynthesis</keyword>
<feature type="binding site" evidence="13">
    <location>
        <begin position="154"/>
        <end position="158"/>
    </location>
    <ligand>
        <name>NADP(+)</name>
        <dbReference type="ChEBI" id="CHEBI:58349"/>
    </ligand>
</feature>
<comment type="function">
    <text evidence="1 14">Catalyzes the NADPH-dependent reduction of beta-ketoacyl-ACP substrates to beta-hydroxyacyl-ACP products, the first reductive step in the elongation cycle of fatty acid biosynthesis.</text>
</comment>
<dbReference type="SMART" id="SM00822">
    <property type="entry name" value="PKS_KR"/>
    <property type="match status" value="1"/>
</dbReference>
<dbReference type="CDD" id="cd05333">
    <property type="entry name" value="BKR_SDR_c"/>
    <property type="match status" value="1"/>
</dbReference>
<evidence type="ECO:0000256" key="2">
    <source>
        <dbReference type="ARBA" id="ARBA00005194"/>
    </source>
</evidence>
<feature type="binding site" evidence="13">
    <location>
        <position position="89"/>
    </location>
    <ligand>
        <name>NADP(+)</name>
        <dbReference type="ChEBI" id="CHEBI:58349"/>
    </ligand>
</feature>
<evidence type="ECO:0000256" key="4">
    <source>
        <dbReference type="ARBA" id="ARBA00022516"/>
    </source>
</evidence>
<keyword evidence="5 14" id="KW-0276">Fatty acid metabolism</keyword>
<reference evidence="16" key="1">
    <citation type="submission" date="2020-12" db="EMBL/GenBank/DDBJ databases">
        <title>M. sibirica DSM 26468T genome.</title>
        <authorList>
            <person name="Thieme N."/>
            <person name="Rettenmaier R."/>
            <person name="Zverlov V."/>
            <person name="Liebl W."/>
        </authorList>
    </citation>
    <scope>NUCLEOTIDE SEQUENCE</scope>
    <source>
        <strain evidence="16">DSM 26468</strain>
    </source>
</reference>
<evidence type="ECO:0000256" key="7">
    <source>
        <dbReference type="ARBA" id="ARBA00023002"/>
    </source>
</evidence>
<comment type="catalytic activity">
    <reaction evidence="11 14">
        <text>a (3R)-hydroxyacyl-[ACP] + NADP(+) = a 3-oxoacyl-[ACP] + NADPH + H(+)</text>
        <dbReference type="Rhea" id="RHEA:17397"/>
        <dbReference type="Rhea" id="RHEA-COMP:9916"/>
        <dbReference type="Rhea" id="RHEA-COMP:9945"/>
        <dbReference type="ChEBI" id="CHEBI:15378"/>
        <dbReference type="ChEBI" id="CHEBI:57783"/>
        <dbReference type="ChEBI" id="CHEBI:58349"/>
        <dbReference type="ChEBI" id="CHEBI:78776"/>
        <dbReference type="ChEBI" id="CHEBI:78827"/>
        <dbReference type="EC" id="1.1.1.100"/>
    </reaction>
</comment>
<name>A0A8J7KZE9_9FIRM</name>
<evidence type="ECO:0000256" key="1">
    <source>
        <dbReference type="ARBA" id="ARBA00002607"/>
    </source>
</evidence>
<dbReference type="NCBIfam" id="NF005559">
    <property type="entry name" value="PRK07231.1"/>
    <property type="match status" value="1"/>
</dbReference>
<dbReference type="NCBIfam" id="NF009466">
    <property type="entry name" value="PRK12826.1-2"/>
    <property type="match status" value="1"/>
</dbReference>
<dbReference type="RefSeq" id="WP_197660291.1">
    <property type="nucleotide sequence ID" value="NZ_JAEAGR010000003.1"/>
</dbReference>